<dbReference type="AlphaFoldDB" id="A0A6A6CVN1"/>
<dbReference type="Pfam" id="PF00300">
    <property type="entry name" value="His_Phos_1"/>
    <property type="match status" value="1"/>
</dbReference>
<dbReference type="Gene3D" id="3.40.50.1240">
    <property type="entry name" value="Phosphoglycerate mutase-like"/>
    <property type="match status" value="1"/>
</dbReference>
<dbReference type="GO" id="GO:0005737">
    <property type="term" value="C:cytoplasm"/>
    <property type="evidence" value="ECO:0007669"/>
    <property type="project" value="TreeGrafter"/>
</dbReference>
<dbReference type="Proteomes" id="UP000799537">
    <property type="component" value="Unassembled WGS sequence"/>
</dbReference>
<gene>
    <name evidence="1" type="ORF">M409DRAFT_64055</name>
</gene>
<accession>A0A6A6CVN1</accession>
<dbReference type="SUPFAM" id="SSF53254">
    <property type="entry name" value="Phosphoglycerate mutase-like"/>
    <property type="match status" value="1"/>
</dbReference>
<sequence>MEQSGPSNTSFVYVSGFFKHDQQPTGPDKGFRAHTLPDFGLLERSYGISDEPDLTQWQRFEKHLRNLNAANPEKSQYRVLLVARHGEGFHNVKEREVGRHEWESKWAMLEGDGTTTWLDAPLTGKGQRQATDLSVFWKQALKVSKVPAPQKHYTSPLTRCLQTVQLTFKDVPLPPERPFRPVVKETLREIHGVHTCDKRSSRDSIQSRFPEFEIEHGFSEQDEFWKPDHRETLEERVPVMHHFLTELFRDTDATFVSLTTHSGAIRALHKAIGHPDVWVAAGAVVPIFVRAEFGGARDI</sequence>
<dbReference type="SMART" id="SM00855">
    <property type="entry name" value="PGAM"/>
    <property type="match status" value="1"/>
</dbReference>
<name>A0A6A6CVN1_ZASCE</name>
<dbReference type="EMBL" id="ML993584">
    <property type="protein sequence ID" value="KAF2171095.1"/>
    <property type="molecule type" value="Genomic_DNA"/>
</dbReference>
<proteinExistence type="predicted"/>
<reference evidence="1" key="1">
    <citation type="journal article" date="2020" name="Stud. Mycol.">
        <title>101 Dothideomycetes genomes: a test case for predicting lifestyles and emergence of pathogens.</title>
        <authorList>
            <person name="Haridas S."/>
            <person name="Albert R."/>
            <person name="Binder M."/>
            <person name="Bloem J."/>
            <person name="Labutti K."/>
            <person name="Salamov A."/>
            <person name="Andreopoulos B."/>
            <person name="Baker S."/>
            <person name="Barry K."/>
            <person name="Bills G."/>
            <person name="Bluhm B."/>
            <person name="Cannon C."/>
            <person name="Castanera R."/>
            <person name="Culley D."/>
            <person name="Daum C."/>
            <person name="Ezra D."/>
            <person name="Gonzalez J."/>
            <person name="Henrissat B."/>
            <person name="Kuo A."/>
            <person name="Liang C."/>
            <person name="Lipzen A."/>
            <person name="Lutzoni F."/>
            <person name="Magnuson J."/>
            <person name="Mondo S."/>
            <person name="Nolan M."/>
            <person name="Ohm R."/>
            <person name="Pangilinan J."/>
            <person name="Park H.-J."/>
            <person name="Ramirez L."/>
            <person name="Alfaro M."/>
            <person name="Sun H."/>
            <person name="Tritt A."/>
            <person name="Yoshinaga Y."/>
            <person name="Zwiers L.-H."/>
            <person name="Turgeon B."/>
            <person name="Goodwin S."/>
            <person name="Spatafora J."/>
            <person name="Crous P."/>
            <person name="Grigoriev I."/>
        </authorList>
    </citation>
    <scope>NUCLEOTIDE SEQUENCE</scope>
    <source>
        <strain evidence="1">ATCC 36951</strain>
    </source>
</reference>
<dbReference type="InterPro" id="IPR050275">
    <property type="entry name" value="PGM_Phosphatase"/>
</dbReference>
<evidence type="ECO:0000313" key="2">
    <source>
        <dbReference type="Proteomes" id="UP000799537"/>
    </source>
</evidence>
<dbReference type="CDD" id="cd07067">
    <property type="entry name" value="HP_PGM_like"/>
    <property type="match status" value="1"/>
</dbReference>
<protein>
    <recommendedName>
        <fullName evidence="3">Phosphoglycerate mutase-like protein</fullName>
    </recommendedName>
</protein>
<dbReference type="RefSeq" id="XP_033671984.1">
    <property type="nucleotide sequence ID" value="XM_033815896.1"/>
</dbReference>
<dbReference type="InterPro" id="IPR013078">
    <property type="entry name" value="His_Pase_superF_clade-1"/>
</dbReference>
<dbReference type="InterPro" id="IPR029033">
    <property type="entry name" value="His_PPase_superfam"/>
</dbReference>
<dbReference type="GeneID" id="54569168"/>
<evidence type="ECO:0008006" key="3">
    <source>
        <dbReference type="Google" id="ProtNLM"/>
    </source>
</evidence>
<dbReference type="PANTHER" id="PTHR48100">
    <property type="entry name" value="BROAD-SPECIFICITY PHOSPHATASE YOR283W-RELATED"/>
    <property type="match status" value="1"/>
</dbReference>
<evidence type="ECO:0000313" key="1">
    <source>
        <dbReference type="EMBL" id="KAF2171095.1"/>
    </source>
</evidence>
<keyword evidence="2" id="KW-1185">Reference proteome</keyword>
<dbReference type="PANTHER" id="PTHR48100:SF1">
    <property type="entry name" value="HISTIDINE PHOSPHATASE FAMILY PROTEIN-RELATED"/>
    <property type="match status" value="1"/>
</dbReference>
<dbReference type="GO" id="GO:0016791">
    <property type="term" value="F:phosphatase activity"/>
    <property type="evidence" value="ECO:0007669"/>
    <property type="project" value="TreeGrafter"/>
</dbReference>
<organism evidence="1 2">
    <name type="scientific">Zasmidium cellare ATCC 36951</name>
    <dbReference type="NCBI Taxonomy" id="1080233"/>
    <lineage>
        <taxon>Eukaryota</taxon>
        <taxon>Fungi</taxon>
        <taxon>Dikarya</taxon>
        <taxon>Ascomycota</taxon>
        <taxon>Pezizomycotina</taxon>
        <taxon>Dothideomycetes</taxon>
        <taxon>Dothideomycetidae</taxon>
        <taxon>Mycosphaerellales</taxon>
        <taxon>Mycosphaerellaceae</taxon>
        <taxon>Zasmidium</taxon>
    </lineage>
</organism>
<dbReference type="OrthoDB" id="496981at2759"/>